<protein>
    <recommendedName>
        <fullName evidence="2">LptD C-terminal domain-containing protein</fullName>
    </recommendedName>
</protein>
<feature type="non-terminal residue" evidence="1">
    <location>
        <position position="1"/>
    </location>
</feature>
<reference evidence="1" key="1">
    <citation type="journal article" date="2014" name="Front. Microbiol.">
        <title>High frequency of phylogenetically diverse reductive dehalogenase-homologous genes in deep subseafloor sedimentary metagenomes.</title>
        <authorList>
            <person name="Kawai M."/>
            <person name="Futagami T."/>
            <person name="Toyoda A."/>
            <person name="Takaki Y."/>
            <person name="Nishi S."/>
            <person name="Hori S."/>
            <person name="Arai W."/>
            <person name="Tsubouchi T."/>
            <person name="Morono Y."/>
            <person name="Uchiyama I."/>
            <person name="Ito T."/>
            <person name="Fujiyama A."/>
            <person name="Inagaki F."/>
            <person name="Takami H."/>
        </authorList>
    </citation>
    <scope>NUCLEOTIDE SEQUENCE</scope>
    <source>
        <strain evidence="1">Expedition CK06-06</strain>
    </source>
</reference>
<dbReference type="AlphaFoldDB" id="X1TXL4"/>
<feature type="non-terminal residue" evidence="1">
    <location>
        <position position="258"/>
    </location>
</feature>
<gene>
    <name evidence="1" type="ORF">S12H4_43716</name>
</gene>
<name>X1TXL4_9ZZZZ</name>
<comment type="caution">
    <text evidence="1">The sequence shown here is derived from an EMBL/GenBank/DDBJ whole genome shotgun (WGS) entry which is preliminary data.</text>
</comment>
<dbReference type="EMBL" id="BARW01026857">
    <property type="protein sequence ID" value="GAJ10068.1"/>
    <property type="molecule type" value="Genomic_DNA"/>
</dbReference>
<proteinExistence type="predicted"/>
<organism evidence="1">
    <name type="scientific">marine sediment metagenome</name>
    <dbReference type="NCBI Taxonomy" id="412755"/>
    <lineage>
        <taxon>unclassified sequences</taxon>
        <taxon>metagenomes</taxon>
        <taxon>ecological metagenomes</taxon>
    </lineage>
</organism>
<accession>X1TXL4</accession>
<evidence type="ECO:0000313" key="1">
    <source>
        <dbReference type="EMBL" id="GAJ10068.1"/>
    </source>
</evidence>
<evidence type="ECO:0008006" key="2">
    <source>
        <dbReference type="Google" id="ProtNLM"/>
    </source>
</evidence>
<sequence length="258" mass="29072">EVAPKVEWDNKAKIGTITDRFYLWQKQDEKGGLLELQADNAVLFGSVQEPGSGEKRTGDESIFGGGAIEAIYLSGNVLMTKGLRTIRADEMYYEFEAKKALAVKAVMRNFDVSEGIPIYVRAAKLRQVAENKFAAENFTLTTSEFYLPQISLNASSVLITDTTTLDEQQGGVSKGSYDAQMRDVRLKMYDKTIFYWPFIRSNMQRSDIPLKSVHVGHDNTWGTLVETRWYLARLLGLEEPEGMESTFALDYYSKRGIG</sequence>